<proteinExistence type="predicted"/>
<evidence type="ECO:0000313" key="2">
    <source>
        <dbReference type="Proteomes" id="UP000233618"/>
    </source>
</evidence>
<reference evidence="1 2" key="1">
    <citation type="journal article" date="2017" name="Front. Microbiol.">
        <title>Labilibaculum manganireducens gen. nov., sp. nov. and Labilibaculum filiforme sp. nov., Novel Bacteroidetes Isolated from Subsurface Sediments of the Baltic Sea.</title>
        <authorList>
            <person name="Vandieken V."/>
            <person name="Marshall I.P."/>
            <person name="Niemann H."/>
            <person name="Engelen B."/>
            <person name="Cypionka H."/>
        </authorList>
    </citation>
    <scope>NUCLEOTIDE SEQUENCE [LARGE SCALE GENOMIC DNA]</scope>
    <source>
        <strain evidence="1 2">59.10-2M</strain>
    </source>
</reference>
<dbReference type="Proteomes" id="UP000233618">
    <property type="component" value="Unassembled WGS sequence"/>
</dbReference>
<dbReference type="RefSeq" id="WP_143470793.1">
    <property type="nucleotide sequence ID" value="NZ_MVDE01000001.1"/>
</dbReference>
<dbReference type="AlphaFoldDB" id="A0A2N3IGG0"/>
<comment type="caution">
    <text evidence="1">The sequence shown here is derived from an EMBL/GenBank/DDBJ whole genome shotgun (WGS) entry which is preliminary data.</text>
</comment>
<name>A0A2N3IGG0_9BACT</name>
<evidence type="ECO:0008006" key="3">
    <source>
        <dbReference type="Google" id="ProtNLM"/>
    </source>
</evidence>
<organism evidence="1 2">
    <name type="scientific">Labilibaculum manganireducens</name>
    <dbReference type="NCBI Taxonomy" id="1940525"/>
    <lineage>
        <taxon>Bacteria</taxon>
        <taxon>Pseudomonadati</taxon>
        <taxon>Bacteroidota</taxon>
        <taxon>Bacteroidia</taxon>
        <taxon>Marinilabiliales</taxon>
        <taxon>Marinifilaceae</taxon>
        <taxon>Labilibaculum</taxon>
    </lineage>
</organism>
<protein>
    <recommendedName>
        <fullName evidence="3">Integrase catalytic domain-containing protein</fullName>
    </recommendedName>
</protein>
<gene>
    <name evidence="1" type="ORF">BZG01_00020</name>
</gene>
<keyword evidence="2" id="KW-1185">Reference proteome</keyword>
<dbReference type="EMBL" id="MVDE01000001">
    <property type="protein sequence ID" value="PKQ69358.1"/>
    <property type="molecule type" value="Genomic_DNA"/>
</dbReference>
<evidence type="ECO:0000313" key="1">
    <source>
        <dbReference type="EMBL" id="PKQ69358.1"/>
    </source>
</evidence>
<sequence length="672" mass="77924">MEYYNNILCVEGGWLYGAGDVMSKYSYDANIRRGWIKVERRACKGTPALIAYDSIPERFKKVIVDKFGDPHKTTKHNQFKSYIVPDAEALEFYSAYRLPDGRALPEKAIQEYCTNASFLNALLKVESNKGSQRRALGGSARGIWEKLASVVDRLKDEYPHTLPANSRRLKDRLKAYKKDGYMSLVHKNYCNDNSRKVSADLEHLILSLYTLPNKPFSSSVHDMYLQFLGGAIDVADSVTGELFDREAFIDKNGMPILVSDSTIWNYINNPKNRAIVDNVRNDGHYYNDMHRPHHHRHAPAYSLSKISMDDRDLPRKMKDGNRAKAYYAYDVASGCVIGASYSRLKDKSLFIDCIRDMFRNIYNWGYGMPMEVEVEHHLVNNYKDDLMKAGTIFPFVRWCNPGNSQEKRAEHFNRAKKYGYEKKYQDGIGRFYSKLEANRPKQEKIFDEHNDNYKEKTFTFDELVADDLFIIEKFNNRLHPKQKLYKGLTRMEVMQRNLNPNLANIDKPVLAKCIGEKVKTTIRRSQYVRVQYADYQLPSPQVLEMLEPNNYSVVAYYIPEKDQTIGDVYLYQDGDFIAKCEKIETYNEAKAEQTEKDDIAYQNQAKYVAEFDKMTKTGKKKLSKIHVIDNAERFESVKAEMVKIPTLPNNKEDFEECFDEDFYSSGNAINDL</sequence>
<accession>A0A2N3IGG0</accession>